<reference evidence="2 3" key="1">
    <citation type="submission" date="2016-08" db="EMBL/GenBank/DDBJ databases">
        <title>Genomes of anaerobic fungi encode conserved fungal cellulosomes for biomass hydrolysis.</title>
        <authorList>
            <consortium name="DOE Joint Genome Institute"/>
            <person name="Haitjema C.H."/>
            <person name="Gilmore S.P."/>
            <person name="Henske J.K."/>
            <person name="Solomon K.V."/>
            <person name="De Groot R."/>
            <person name="Kuo A."/>
            <person name="Mondo S.J."/>
            <person name="Salamov A.A."/>
            <person name="Labutti K."/>
            <person name="Zhao Z."/>
            <person name="Chiniquy J."/>
            <person name="Barry K."/>
            <person name="Brewer H.M."/>
            <person name="Purvine S.O."/>
            <person name="Wright A.T."/>
            <person name="Boxma B."/>
            <person name="Van Alen T."/>
            <person name="Hackstein J.H."/>
            <person name="Baker S.E."/>
            <person name="Grigoriev I.V."/>
            <person name="O'Malley M.A."/>
        </authorList>
    </citation>
    <scope>NUCLEOTIDE SEQUENCE [LARGE SCALE GENOMIC DNA]</scope>
    <source>
        <strain evidence="3">finn</strain>
    </source>
</reference>
<dbReference type="PROSITE" id="PS52032">
    <property type="entry name" value="MARR_BRCT_CHROMO"/>
    <property type="match status" value="1"/>
</dbReference>
<evidence type="ECO:0000313" key="3">
    <source>
        <dbReference type="Proteomes" id="UP000193719"/>
    </source>
</evidence>
<dbReference type="AlphaFoldDB" id="A0A1Y1VI99"/>
<evidence type="ECO:0000313" key="2">
    <source>
        <dbReference type="EMBL" id="ORX57125.1"/>
    </source>
</evidence>
<dbReference type="Proteomes" id="UP000193719">
    <property type="component" value="Unassembled WGS sequence"/>
</dbReference>
<sequence>MNESNNININMNINNNMNNMNIDMHNINNIPNNSIINNNNGVNINVQYDINNMSNNQLNFVGNNGMNNNINNGILNGNNYSMNNYQNGIANGNVIQNNYPNNMINNSMNFPMNGNSSNPIVEDPMDAEVKKILEISEISERCERIKSILYRELSTFEENELPDAFSILKFIMKFTKFQDELFATDNTLNIMKIPTKFLNIYYPEYYEKILISIVKIGMEFLKSRNLDLDGLYRQKSEYIRMIMNMEEHLKSQKYLVIPNIVMALNVTDEEKAEIESLVKALNGT</sequence>
<keyword evidence="3" id="KW-1185">Reference proteome</keyword>
<comment type="caution">
    <text evidence="2">The sequence shown here is derived from an EMBL/GenBank/DDBJ whole genome shotgun (WGS) entry which is preliminary data.</text>
</comment>
<dbReference type="InterPro" id="IPR049898">
    <property type="entry name" value="MARR_BRCT_CHROMO"/>
</dbReference>
<gene>
    <name evidence="2" type="ORF">BCR36DRAFT_462137</name>
</gene>
<name>A0A1Y1VI99_9FUNG</name>
<accession>A0A1Y1VI99</accession>
<protein>
    <recommendedName>
        <fullName evidence="1">Chromo domain-containing protein</fullName>
    </recommendedName>
</protein>
<evidence type="ECO:0000259" key="1">
    <source>
        <dbReference type="PROSITE" id="PS52032"/>
    </source>
</evidence>
<feature type="domain" description="Chromo" evidence="1">
    <location>
        <begin position="118"/>
        <end position="284"/>
    </location>
</feature>
<dbReference type="EMBL" id="MCFH01000006">
    <property type="protein sequence ID" value="ORX57125.1"/>
    <property type="molecule type" value="Genomic_DNA"/>
</dbReference>
<reference evidence="2 3" key="2">
    <citation type="submission" date="2016-08" db="EMBL/GenBank/DDBJ databases">
        <title>Pervasive Adenine N6-methylation of Active Genes in Fungi.</title>
        <authorList>
            <consortium name="DOE Joint Genome Institute"/>
            <person name="Mondo S.J."/>
            <person name="Dannebaum R.O."/>
            <person name="Kuo R.C."/>
            <person name="Labutti K."/>
            <person name="Haridas S."/>
            <person name="Kuo A."/>
            <person name="Salamov A."/>
            <person name="Ahrendt S.R."/>
            <person name="Lipzen A."/>
            <person name="Sullivan W."/>
            <person name="Andreopoulos W.B."/>
            <person name="Clum A."/>
            <person name="Lindquist E."/>
            <person name="Daum C."/>
            <person name="Ramamoorthy G.K."/>
            <person name="Gryganskyi A."/>
            <person name="Culley D."/>
            <person name="Magnuson J.K."/>
            <person name="James T.Y."/>
            <person name="O'Malley M.A."/>
            <person name="Stajich J.E."/>
            <person name="Spatafora J.W."/>
            <person name="Visel A."/>
            <person name="Grigoriev I.V."/>
        </authorList>
    </citation>
    <scope>NUCLEOTIDE SEQUENCE [LARGE SCALE GENOMIC DNA]</scope>
    <source>
        <strain evidence="3">finn</strain>
    </source>
</reference>
<proteinExistence type="predicted"/>
<organism evidence="2 3">
    <name type="scientific">Piromyces finnis</name>
    <dbReference type="NCBI Taxonomy" id="1754191"/>
    <lineage>
        <taxon>Eukaryota</taxon>
        <taxon>Fungi</taxon>
        <taxon>Fungi incertae sedis</taxon>
        <taxon>Chytridiomycota</taxon>
        <taxon>Chytridiomycota incertae sedis</taxon>
        <taxon>Neocallimastigomycetes</taxon>
        <taxon>Neocallimastigales</taxon>
        <taxon>Neocallimastigaceae</taxon>
        <taxon>Piromyces</taxon>
    </lineage>
</organism>